<dbReference type="Proteomes" id="UP000789706">
    <property type="component" value="Unassembled WGS sequence"/>
</dbReference>
<keyword evidence="3" id="KW-1185">Reference proteome</keyword>
<reference evidence="2" key="1">
    <citation type="submission" date="2021-06" db="EMBL/GenBank/DDBJ databases">
        <authorList>
            <person name="Kallberg Y."/>
            <person name="Tangrot J."/>
            <person name="Rosling A."/>
        </authorList>
    </citation>
    <scope>NUCLEOTIDE SEQUENCE</scope>
    <source>
        <strain evidence="2">AZ414A</strain>
    </source>
</reference>
<feature type="transmembrane region" description="Helical" evidence="1">
    <location>
        <begin position="21"/>
        <end position="42"/>
    </location>
</feature>
<sequence length="208" mass="22344">MDIGKTKFYPKDDYNTSIYKAAIIFLFAGNLCCISSFVLIMLEGDQLLITLGFSITVIFFVISGCLAFVYSFAPIFLTIKYKPKNRTVAVLAIACHIVLQVLGGPASFAWQVGTCADVLIRFGVITIVGMPPPKKLLKFIKNKLYGMNALNTSIRERGVISSGIVELERCHYNSYRGISGIGGGGCYNGISGGGGISGGSVWQTTSPS</sequence>
<name>A0A9N8VF44_9GLOM</name>
<proteinExistence type="predicted"/>
<feature type="transmembrane region" description="Helical" evidence="1">
    <location>
        <begin position="85"/>
        <end position="102"/>
    </location>
</feature>
<gene>
    <name evidence="2" type="ORF">DEBURN_LOCUS2252</name>
</gene>
<evidence type="ECO:0000313" key="2">
    <source>
        <dbReference type="EMBL" id="CAG8453032.1"/>
    </source>
</evidence>
<evidence type="ECO:0000256" key="1">
    <source>
        <dbReference type="SAM" id="Phobius"/>
    </source>
</evidence>
<organism evidence="2 3">
    <name type="scientific">Diversispora eburnea</name>
    <dbReference type="NCBI Taxonomy" id="1213867"/>
    <lineage>
        <taxon>Eukaryota</taxon>
        <taxon>Fungi</taxon>
        <taxon>Fungi incertae sedis</taxon>
        <taxon>Mucoromycota</taxon>
        <taxon>Glomeromycotina</taxon>
        <taxon>Glomeromycetes</taxon>
        <taxon>Diversisporales</taxon>
        <taxon>Diversisporaceae</taxon>
        <taxon>Diversispora</taxon>
    </lineage>
</organism>
<feature type="transmembrane region" description="Helical" evidence="1">
    <location>
        <begin position="48"/>
        <end position="73"/>
    </location>
</feature>
<evidence type="ECO:0000313" key="3">
    <source>
        <dbReference type="Proteomes" id="UP000789706"/>
    </source>
</evidence>
<dbReference type="EMBL" id="CAJVPK010000118">
    <property type="protein sequence ID" value="CAG8453032.1"/>
    <property type="molecule type" value="Genomic_DNA"/>
</dbReference>
<dbReference type="AlphaFoldDB" id="A0A9N8VF44"/>
<protein>
    <submittedName>
        <fullName evidence="2">6647_t:CDS:1</fullName>
    </submittedName>
</protein>
<keyword evidence="1" id="KW-0812">Transmembrane</keyword>
<keyword evidence="1" id="KW-0472">Membrane</keyword>
<keyword evidence="1" id="KW-1133">Transmembrane helix</keyword>
<comment type="caution">
    <text evidence="2">The sequence shown here is derived from an EMBL/GenBank/DDBJ whole genome shotgun (WGS) entry which is preliminary data.</text>
</comment>
<accession>A0A9N8VF44</accession>
<dbReference type="OrthoDB" id="2332646at2759"/>